<reference evidence="13 14" key="1">
    <citation type="journal article" date="2019" name="Nat. Med.">
        <title>A library of human gut bacterial isolates paired with longitudinal multiomics data enables mechanistic microbiome research.</title>
        <authorList>
            <person name="Poyet M."/>
            <person name="Groussin M."/>
            <person name="Gibbons S.M."/>
            <person name="Avila-Pacheco J."/>
            <person name="Jiang X."/>
            <person name="Kearney S.M."/>
            <person name="Perrotta A.R."/>
            <person name="Berdy B."/>
            <person name="Zhao S."/>
            <person name="Lieberman T.D."/>
            <person name="Swanson P.K."/>
            <person name="Smith M."/>
            <person name="Roesemann S."/>
            <person name="Alexander J.E."/>
            <person name="Rich S.A."/>
            <person name="Livny J."/>
            <person name="Vlamakis H."/>
            <person name="Clish C."/>
            <person name="Bullock K."/>
            <person name="Deik A."/>
            <person name="Scott J."/>
            <person name="Pierce K.A."/>
            <person name="Xavier R.J."/>
            <person name="Alm E.J."/>
        </authorList>
    </citation>
    <scope>NUCLEOTIDE SEQUENCE [LARGE SCALE GENOMIC DNA]</scope>
    <source>
        <strain evidence="13 14">BIOML-A1</strain>
    </source>
</reference>
<dbReference type="GO" id="GO:0008360">
    <property type="term" value="P:regulation of cell shape"/>
    <property type="evidence" value="ECO:0007669"/>
    <property type="project" value="UniProtKB-KW"/>
</dbReference>
<keyword evidence="2" id="KW-0732">Signal</keyword>
<dbReference type="GO" id="GO:0009252">
    <property type="term" value="P:peptidoglycan biosynthetic process"/>
    <property type="evidence" value="ECO:0007669"/>
    <property type="project" value="UniProtKB-KW"/>
</dbReference>
<dbReference type="EMBL" id="WNAL01000014">
    <property type="protein sequence ID" value="MTR81692.1"/>
    <property type="molecule type" value="Genomic_DNA"/>
</dbReference>
<gene>
    <name evidence="13" type="ORF">GMD30_08215</name>
</gene>
<comment type="caution">
    <text evidence="13">The sequence shown here is derived from an EMBL/GenBank/DDBJ whole genome shotgun (WGS) entry which is preliminary data.</text>
</comment>
<comment type="similarity">
    <text evidence="1 9">Belongs to the peptidase S11 family.</text>
</comment>
<keyword evidence="13" id="KW-0645">Protease</keyword>
<keyword evidence="13" id="KW-0121">Carboxypeptidase</keyword>
<dbReference type="GO" id="GO:0009002">
    <property type="term" value="F:serine-type D-Ala-D-Ala carboxypeptidase activity"/>
    <property type="evidence" value="ECO:0007669"/>
    <property type="project" value="InterPro"/>
</dbReference>
<dbReference type="InterPro" id="IPR018044">
    <property type="entry name" value="Peptidase_S11"/>
</dbReference>
<protein>
    <submittedName>
        <fullName evidence="13">D-alanyl-D-alanine carboxypeptidase</fullName>
    </submittedName>
</protein>
<accession>A0A844KM00</accession>
<dbReference type="PANTHER" id="PTHR21581">
    <property type="entry name" value="D-ALANYL-D-ALANINE CARBOXYPEPTIDASE"/>
    <property type="match status" value="1"/>
</dbReference>
<dbReference type="GO" id="GO:0071555">
    <property type="term" value="P:cell wall organization"/>
    <property type="evidence" value="ECO:0007669"/>
    <property type="project" value="UniProtKB-KW"/>
</dbReference>
<keyword evidence="11" id="KW-1133">Transmembrane helix</keyword>
<dbReference type="PRINTS" id="PR00725">
    <property type="entry name" value="DADACBPTASE1"/>
</dbReference>
<evidence type="ECO:0000256" key="7">
    <source>
        <dbReference type="PIRSR" id="PIRSR618044-1"/>
    </source>
</evidence>
<keyword evidence="11" id="KW-0812">Transmembrane</keyword>
<feature type="binding site" evidence="8">
    <location>
        <position position="295"/>
    </location>
    <ligand>
        <name>substrate</name>
    </ligand>
</feature>
<dbReference type="AlphaFoldDB" id="A0A844KM00"/>
<evidence type="ECO:0000256" key="4">
    <source>
        <dbReference type="ARBA" id="ARBA00022960"/>
    </source>
</evidence>
<name>A0A844KM00_9FIRM</name>
<feature type="active site" evidence="7">
    <location>
        <position position="182"/>
    </location>
</feature>
<evidence type="ECO:0000256" key="3">
    <source>
        <dbReference type="ARBA" id="ARBA00022801"/>
    </source>
</evidence>
<feature type="active site" description="Acyl-ester intermediate" evidence="7">
    <location>
        <position position="120"/>
    </location>
</feature>
<dbReference type="Proteomes" id="UP000446657">
    <property type="component" value="Unassembled WGS sequence"/>
</dbReference>
<evidence type="ECO:0000256" key="10">
    <source>
        <dbReference type="SAM" id="MobiDB-lite"/>
    </source>
</evidence>
<dbReference type="Gene3D" id="3.40.710.10">
    <property type="entry name" value="DD-peptidase/beta-lactamase superfamily"/>
    <property type="match status" value="1"/>
</dbReference>
<dbReference type="SUPFAM" id="SSF56601">
    <property type="entry name" value="beta-lactamase/transpeptidase-like"/>
    <property type="match status" value="1"/>
</dbReference>
<evidence type="ECO:0000313" key="13">
    <source>
        <dbReference type="EMBL" id="MTR81692.1"/>
    </source>
</evidence>
<evidence type="ECO:0000256" key="8">
    <source>
        <dbReference type="PIRSR" id="PIRSR618044-2"/>
    </source>
</evidence>
<dbReference type="Pfam" id="PF00768">
    <property type="entry name" value="Peptidase_S11"/>
    <property type="match status" value="1"/>
</dbReference>
<evidence type="ECO:0000256" key="11">
    <source>
        <dbReference type="SAM" id="Phobius"/>
    </source>
</evidence>
<dbReference type="PANTHER" id="PTHR21581:SF6">
    <property type="entry name" value="TRAFFICKING PROTEIN PARTICLE COMPLEX SUBUNIT 12"/>
    <property type="match status" value="1"/>
</dbReference>
<keyword evidence="3" id="KW-0378">Hydrolase</keyword>
<feature type="domain" description="Peptidase S11 D-alanyl-D-alanine carboxypeptidase A N-terminal" evidence="12">
    <location>
        <begin position="88"/>
        <end position="323"/>
    </location>
</feature>
<keyword evidence="6" id="KW-0961">Cell wall biogenesis/degradation</keyword>
<evidence type="ECO:0000256" key="2">
    <source>
        <dbReference type="ARBA" id="ARBA00022729"/>
    </source>
</evidence>
<dbReference type="InterPro" id="IPR001967">
    <property type="entry name" value="Peptidase_S11_N"/>
</dbReference>
<evidence type="ECO:0000256" key="9">
    <source>
        <dbReference type="RuleBase" id="RU004016"/>
    </source>
</evidence>
<feature type="compositionally biased region" description="Polar residues" evidence="10">
    <location>
        <begin position="57"/>
        <end position="67"/>
    </location>
</feature>
<evidence type="ECO:0000313" key="14">
    <source>
        <dbReference type="Proteomes" id="UP000446657"/>
    </source>
</evidence>
<feature type="region of interest" description="Disordered" evidence="10">
    <location>
        <begin position="48"/>
        <end position="70"/>
    </location>
</feature>
<feature type="active site" description="Proton acceptor" evidence="7">
    <location>
        <position position="123"/>
    </location>
</feature>
<sequence>MIQKSNSGRTGDKKMQKRKNRWYIAVAAVVILAVVLVLAVVLGKKGKNKKDPKMIEPTQQEQASEIPTETEEVFDYSATETAETKSLPKSVVSKQGILIDVDAGTILAGKDALKRMVPASMTKIFTVLVAAENIKPEQRDELVTISIDATDFSYSNDCSNTGYEVDEQVTVRDLFYGTILPSGADSAVSLATYVAGSQEAFVDMMNQELEKMGLSETTHFTNCVGIYNDDHYSTPYDMAMILKAAMDNDLCREVLGTRTYTTSKSKPHPDGITISNWFLRRIEDKDTHSEIIGAKTGFVNQSGSCAASMAQTPDGKEYICVTAGSTSSWRCIYDHVDIYDAFLPETAQPFESEEVTQ</sequence>
<keyword evidence="4" id="KW-0133">Cell shape</keyword>
<keyword evidence="11" id="KW-0472">Membrane</keyword>
<dbReference type="InterPro" id="IPR012338">
    <property type="entry name" value="Beta-lactam/transpept-like"/>
</dbReference>
<evidence type="ECO:0000259" key="12">
    <source>
        <dbReference type="Pfam" id="PF00768"/>
    </source>
</evidence>
<proteinExistence type="inferred from homology"/>
<feature type="transmembrane region" description="Helical" evidence="11">
    <location>
        <begin position="21"/>
        <end position="43"/>
    </location>
</feature>
<dbReference type="GO" id="GO:0006508">
    <property type="term" value="P:proteolysis"/>
    <property type="evidence" value="ECO:0007669"/>
    <property type="project" value="InterPro"/>
</dbReference>
<evidence type="ECO:0000256" key="6">
    <source>
        <dbReference type="ARBA" id="ARBA00023316"/>
    </source>
</evidence>
<evidence type="ECO:0000256" key="1">
    <source>
        <dbReference type="ARBA" id="ARBA00007164"/>
    </source>
</evidence>
<keyword evidence="5" id="KW-0573">Peptidoglycan synthesis</keyword>
<evidence type="ECO:0000256" key="5">
    <source>
        <dbReference type="ARBA" id="ARBA00022984"/>
    </source>
</evidence>
<organism evidence="13 14">
    <name type="scientific">Roseburia faecis</name>
    <dbReference type="NCBI Taxonomy" id="301302"/>
    <lineage>
        <taxon>Bacteria</taxon>
        <taxon>Bacillati</taxon>
        <taxon>Bacillota</taxon>
        <taxon>Clostridia</taxon>
        <taxon>Lachnospirales</taxon>
        <taxon>Lachnospiraceae</taxon>
        <taxon>Roseburia</taxon>
    </lineage>
</organism>